<gene>
    <name evidence="7" type="ORF">DFH94DRAFT_783760</name>
</gene>
<evidence type="ECO:0000256" key="5">
    <source>
        <dbReference type="ARBA" id="ARBA00023002"/>
    </source>
</evidence>
<dbReference type="InterPro" id="IPR013785">
    <property type="entry name" value="Aldolase_TIM"/>
</dbReference>
<accession>A0A9P5MMW8</accession>
<dbReference type="GO" id="GO:0050661">
    <property type="term" value="F:NADP binding"/>
    <property type="evidence" value="ECO:0007669"/>
    <property type="project" value="InterPro"/>
</dbReference>
<keyword evidence="8" id="KW-1185">Reference proteome</keyword>
<dbReference type="SUPFAM" id="SSF51395">
    <property type="entry name" value="FMN-linked oxidoreductases"/>
    <property type="match status" value="1"/>
</dbReference>
<dbReference type="InterPro" id="IPR001155">
    <property type="entry name" value="OxRdtase_FMN_N"/>
</dbReference>
<dbReference type="PANTHER" id="PTHR43303:SF4">
    <property type="entry name" value="NADPH DEHYDROGENASE C23G7.10C-RELATED"/>
    <property type="match status" value="1"/>
</dbReference>
<dbReference type="GO" id="GO:0003959">
    <property type="term" value="F:NADPH dehydrogenase activity"/>
    <property type="evidence" value="ECO:0007669"/>
    <property type="project" value="InterPro"/>
</dbReference>
<keyword evidence="3" id="KW-0288">FMN</keyword>
<organism evidence="7 8">
    <name type="scientific">Russula ochroleuca</name>
    <dbReference type="NCBI Taxonomy" id="152965"/>
    <lineage>
        <taxon>Eukaryota</taxon>
        <taxon>Fungi</taxon>
        <taxon>Dikarya</taxon>
        <taxon>Basidiomycota</taxon>
        <taxon>Agaricomycotina</taxon>
        <taxon>Agaricomycetes</taxon>
        <taxon>Russulales</taxon>
        <taxon>Russulaceae</taxon>
        <taxon>Russula</taxon>
    </lineage>
</organism>
<keyword evidence="4" id="KW-0521">NADP</keyword>
<name>A0A9P5MMW8_9AGAM</name>
<sequence>MDLNINRPVPGAKEFYPLNEPSIGTTLSPDTFLKNKNIPSLFEPLTIRGVIFPNRIFVSPMCQYSSDNGHATDWHLVHIGGFATRGAGCITMEATAVVPEGRISPEDAGLWTDSQIAPLKRIVYFSHTQGAKLGIQLAHAGRKASTLATWVKSSADRTRHVDTSIAFANEGGWPDNVFGPVNVPWSKGFPTPKEMTEGDLQYVEDAFIASTKRSALAGFDFIEIHGAHGYLFHSFLSPLTNTRSDAYGGQSFENRTRFFLRVVKAIRSVWGEKPLFVRLSASDWAEGPEKDSDGKWLQWGIEQTILLTGELKKLGVDLIDVSSGGNWAAQKIPVVPGYQVPFAEAVKKAHPDIIVGAVGAITTPQQANDILAEGKADLVSLAREFLRDPHFVLRAANELGVAVKPAVQYERAWPGVLARM</sequence>
<dbReference type="Pfam" id="PF00724">
    <property type="entry name" value="Oxidored_FMN"/>
    <property type="match status" value="1"/>
</dbReference>
<dbReference type="AlphaFoldDB" id="A0A9P5MMW8"/>
<reference evidence="7" key="1">
    <citation type="submission" date="2019-10" db="EMBL/GenBank/DDBJ databases">
        <authorList>
            <consortium name="DOE Joint Genome Institute"/>
            <person name="Kuo A."/>
            <person name="Miyauchi S."/>
            <person name="Kiss E."/>
            <person name="Drula E."/>
            <person name="Kohler A."/>
            <person name="Sanchez-Garcia M."/>
            <person name="Andreopoulos B."/>
            <person name="Barry K.W."/>
            <person name="Bonito G."/>
            <person name="Buee M."/>
            <person name="Carver A."/>
            <person name="Chen C."/>
            <person name="Cichocki N."/>
            <person name="Clum A."/>
            <person name="Culley D."/>
            <person name="Crous P.W."/>
            <person name="Fauchery L."/>
            <person name="Girlanda M."/>
            <person name="Hayes R."/>
            <person name="Keri Z."/>
            <person name="LaButti K."/>
            <person name="Lipzen A."/>
            <person name="Lombard V."/>
            <person name="Magnuson J."/>
            <person name="Maillard F."/>
            <person name="Morin E."/>
            <person name="Murat C."/>
            <person name="Nolan M."/>
            <person name="Ohm R."/>
            <person name="Pangilinan J."/>
            <person name="Pereira M."/>
            <person name="Perotto S."/>
            <person name="Peter M."/>
            <person name="Riley R."/>
            <person name="Sitrit Y."/>
            <person name="Stielow B."/>
            <person name="Szollosi G."/>
            <person name="Zifcakova L."/>
            <person name="Stursova M."/>
            <person name="Spatafora J.W."/>
            <person name="Tedersoo L."/>
            <person name="Vaario L.-M."/>
            <person name="Yamada A."/>
            <person name="Yan M."/>
            <person name="Wang P."/>
            <person name="Xu J."/>
            <person name="Bruns T."/>
            <person name="Baldrian P."/>
            <person name="Vilgalys R."/>
            <person name="Henrissat B."/>
            <person name="Grigoriev I.V."/>
            <person name="Hibbett D."/>
            <person name="Nagy L.G."/>
            <person name="Martin F.M."/>
        </authorList>
    </citation>
    <scope>NUCLEOTIDE SEQUENCE</scope>
    <source>
        <strain evidence="7">Prilba</strain>
    </source>
</reference>
<keyword evidence="5" id="KW-0560">Oxidoreductase</keyword>
<dbReference type="CDD" id="cd02932">
    <property type="entry name" value="OYE_YqiM_FMN"/>
    <property type="match status" value="1"/>
</dbReference>
<protein>
    <submittedName>
        <fullName evidence="7">NADH:flavin oxidoreductase 2</fullName>
    </submittedName>
</protein>
<dbReference type="InterPro" id="IPR044152">
    <property type="entry name" value="YqjM-like"/>
</dbReference>
<dbReference type="GO" id="GO:0010181">
    <property type="term" value="F:FMN binding"/>
    <property type="evidence" value="ECO:0007669"/>
    <property type="project" value="InterPro"/>
</dbReference>
<keyword evidence="2" id="KW-0285">Flavoprotein</keyword>
<dbReference type="OrthoDB" id="72788at2759"/>
<dbReference type="PANTHER" id="PTHR43303">
    <property type="entry name" value="NADPH DEHYDROGENASE C23G7.10C-RELATED"/>
    <property type="match status" value="1"/>
</dbReference>
<evidence type="ECO:0000313" key="8">
    <source>
        <dbReference type="Proteomes" id="UP000759537"/>
    </source>
</evidence>
<evidence type="ECO:0000256" key="2">
    <source>
        <dbReference type="ARBA" id="ARBA00022630"/>
    </source>
</evidence>
<dbReference type="EMBL" id="WHVB01000048">
    <property type="protein sequence ID" value="KAF8465221.1"/>
    <property type="molecule type" value="Genomic_DNA"/>
</dbReference>
<evidence type="ECO:0000256" key="3">
    <source>
        <dbReference type="ARBA" id="ARBA00022643"/>
    </source>
</evidence>
<evidence type="ECO:0000256" key="4">
    <source>
        <dbReference type="ARBA" id="ARBA00022857"/>
    </source>
</evidence>
<reference evidence="7" key="2">
    <citation type="journal article" date="2020" name="Nat. Commun.">
        <title>Large-scale genome sequencing of mycorrhizal fungi provides insights into the early evolution of symbiotic traits.</title>
        <authorList>
            <person name="Miyauchi S."/>
            <person name="Kiss E."/>
            <person name="Kuo A."/>
            <person name="Drula E."/>
            <person name="Kohler A."/>
            <person name="Sanchez-Garcia M."/>
            <person name="Morin E."/>
            <person name="Andreopoulos B."/>
            <person name="Barry K.W."/>
            <person name="Bonito G."/>
            <person name="Buee M."/>
            <person name="Carver A."/>
            <person name="Chen C."/>
            <person name="Cichocki N."/>
            <person name="Clum A."/>
            <person name="Culley D."/>
            <person name="Crous P.W."/>
            <person name="Fauchery L."/>
            <person name="Girlanda M."/>
            <person name="Hayes R.D."/>
            <person name="Keri Z."/>
            <person name="LaButti K."/>
            <person name="Lipzen A."/>
            <person name="Lombard V."/>
            <person name="Magnuson J."/>
            <person name="Maillard F."/>
            <person name="Murat C."/>
            <person name="Nolan M."/>
            <person name="Ohm R.A."/>
            <person name="Pangilinan J."/>
            <person name="Pereira M.F."/>
            <person name="Perotto S."/>
            <person name="Peter M."/>
            <person name="Pfister S."/>
            <person name="Riley R."/>
            <person name="Sitrit Y."/>
            <person name="Stielow J.B."/>
            <person name="Szollosi G."/>
            <person name="Zifcakova L."/>
            <person name="Stursova M."/>
            <person name="Spatafora J.W."/>
            <person name="Tedersoo L."/>
            <person name="Vaario L.M."/>
            <person name="Yamada A."/>
            <person name="Yan M."/>
            <person name="Wang P."/>
            <person name="Xu J."/>
            <person name="Bruns T."/>
            <person name="Baldrian P."/>
            <person name="Vilgalys R."/>
            <person name="Dunand C."/>
            <person name="Henrissat B."/>
            <person name="Grigoriev I.V."/>
            <person name="Hibbett D."/>
            <person name="Nagy L.G."/>
            <person name="Martin F.M."/>
        </authorList>
    </citation>
    <scope>NUCLEOTIDE SEQUENCE</scope>
    <source>
        <strain evidence="7">Prilba</strain>
    </source>
</reference>
<comment type="cofactor">
    <cofactor evidence="1">
        <name>FMN</name>
        <dbReference type="ChEBI" id="CHEBI:58210"/>
    </cofactor>
</comment>
<feature type="domain" description="NADH:flavin oxidoreductase/NADH oxidase N-terminal" evidence="6">
    <location>
        <begin position="40"/>
        <end position="399"/>
    </location>
</feature>
<dbReference type="Gene3D" id="3.20.20.70">
    <property type="entry name" value="Aldolase class I"/>
    <property type="match status" value="1"/>
</dbReference>
<proteinExistence type="predicted"/>
<comment type="caution">
    <text evidence="7">The sequence shown here is derived from an EMBL/GenBank/DDBJ whole genome shotgun (WGS) entry which is preliminary data.</text>
</comment>
<evidence type="ECO:0000256" key="1">
    <source>
        <dbReference type="ARBA" id="ARBA00001917"/>
    </source>
</evidence>
<evidence type="ECO:0000313" key="7">
    <source>
        <dbReference type="EMBL" id="KAF8465221.1"/>
    </source>
</evidence>
<evidence type="ECO:0000259" key="6">
    <source>
        <dbReference type="Pfam" id="PF00724"/>
    </source>
</evidence>
<dbReference type="Proteomes" id="UP000759537">
    <property type="component" value="Unassembled WGS sequence"/>
</dbReference>